<dbReference type="OrthoDB" id="6120993at2"/>
<dbReference type="EMBL" id="FPBP01000011">
    <property type="protein sequence ID" value="SFU86171.1"/>
    <property type="molecule type" value="Genomic_DNA"/>
</dbReference>
<dbReference type="STRING" id="463301.SAMN04487955_11158"/>
<sequence>MTLYLLVFLVCLLLFGSVMAVLLLSGTPRYRTEPQQLIDLFDKALKSHVGESEWNAIIDYPIRHDDYLDGIRRRARRLMEEHGRHWRLAQGRPLLDEAGQEELRALREHLVRHTDLRDHRRQKG</sequence>
<evidence type="ECO:0000313" key="1">
    <source>
        <dbReference type="EMBL" id="SFU86171.1"/>
    </source>
</evidence>
<dbReference type="RefSeq" id="WP_089796758.1">
    <property type="nucleotide sequence ID" value="NZ_FPBP01000011.1"/>
</dbReference>
<dbReference type="AlphaFoldDB" id="A0A1I7JLY3"/>
<keyword evidence="2" id="KW-1185">Reference proteome</keyword>
<organism evidence="1 2">
    <name type="scientific">Halomonas korlensis</name>
    <dbReference type="NCBI Taxonomy" id="463301"/>
    <lineage>
        <taxon>Bacteria</taxon>
        <taxon>Pseudomonadati</taxon>
        <taxon>Pseudomonadota</taxon>
        <taxon>Gammaproteobacteria</taxon>
        <taxon>Oceanospirillales</taxon>
        <taxon>Halomonadaceae</taxon>
        <taxon>Halomonas</taxon>
    </lineage>
</organism>
<name>A0A1I7JLY3_9GAMM</name>
<protein>
    <submittedName>
        <fullName evidence="1">Uncharacterized protein</fullName>
    </submittedName>
</protein>
<evidence type="ECO:0000313" key="2">
    <source>
        <dbReference type="Proteomes" id="UP000198693"/>
    </source>
</evidence>
<accession>A0A1I7JLY3</accession>
<reference evidence="2" key="1">
    <citation type="submission" date="2016-10" db="EMBL/GenBank/DDBJ databases">
        <authorList>
            <person name="Varghese N."/>
            <person name="Submissions S."/>
        </authorList>
    </citation>
    <scope>NUCLEOTIDE SEQUENCE [LARGE SCALE GENOMIC DNA]</scope>
    <source>
        <strain evidence="2">CGMCC 1.6981</strain>
    </source>
</reference>
<proteinExistence type="predicted"/>
<dbReference type="Proteomes" id="UP000198693">
    <property type="component" value="Unassembled WGS sequence"/>
</dbReference>
<gene>
    <name evidence="1" type="ORF">SAMN04487955_11158</name>
</gene>